<dbReference type="WBParaSite" id="ASIM_0000663801-mRNA-1">
    <property type="protein sequence ID" value="ASIM_0000663801-mRNA-1"/>
    <property type="gene ID" value="ASIM_0000663801"/>
</dbReference>
<evidence type="ECO:0000313" key="1">
    <source>
        <dbReference type="EMBL" id="VDK26992.1"/>
    </source>
</evidence>
<dbReference type="Proteomes" id="UP000267096">
    <property type="component" value="Unassembled WGS sequence"/>
</dbReference>
<dbReference type="SUPFAM" id="SSF63748">
    <property type="entry name" value="Tudor/PWWP/MBT"/>
    <property type="match status" value="1"/>
</dbReference>
<gene>
    <name evidence="1" type="ORF">ASIM_LOCUS6414</name>
</gene>
<evidence type="ECO:0000313" key="2">
    <source>
        <dbReference type="Proteomes" id="UP000267096"/>
    </source>
</evidence>
<sequence>MEDDCIAIHCASPLLFPVGYCERNGLKLKGPQGGGKFDWKSYLRQSKSITAPEALFDEENEPAAIKNFKVVMMKLQMFILTIVPNFC</sequence>
<reference evidence="3" key="1">
    <citation type="submission" date="2017-02" db="UniProtKB">
        <authorList>
            <consortium name="WormBaseParasite"/>
        </authorList>
    </citation>
    <scope>IDENTIFICATION</scope>
</reference>
<dbReference type="InterPro" id="IPR004092">
    <property type="entry name" value="Mbt"/>
</dbReference>
<dbReference type="GO" id="GO:0006355">
    <property type="term" value="P:regulation of DNA-templated transcription"/>
    <property type="evidence" value="ECO:0007669"/>
    <property type="project" value="InterPro"/>
</dbReference>
<dbReference type="AlphaFoldDB" id="A0A0M3JG83"/>
<dbReference type="Pfam" id="PF02820">
    <property type="entry name" value="MBT"/>
    <property type="match status" value="1"/>
</dbReference>
<evidence type="ECO:0000313" key="3">
    <source>
        <dbReference type="WBParaSite" id="ASIM_0000663801-mRNA-1"/>
    </source>
</evidence>
<dbReference type="GO" id="GO:0005634">
    <property type="term" value="C:nucleus"/>
    <property type="evidence" value="ECO:0007669"/>
    <property type="project" value="InterPro"/>
</dbReference>
<protein>
    <submittedName>
        <fullName evidence="3">Polycomb protein Sfmbt (inferred by orthology to a D. melanogaster protein)</fullName>
    </submittedName>
</protein>
<keyword evidence="2" id="KW-1185">Reference proteome</keyword>
<organism evidence="3">
    <name type="scientific">Anisakis simplex</name>
    <name type="common">Herring worm</name>
    <dbReference type="NCBI Taxonomy" id="6269"/>
    <lineage>
        <taxon>Eukaryota</taxon>
        <taxon>Metazoa</taxon>
        <taxon>Ecdysozoa</taxon>
        <taxon>Nematoda</taxon>
        <taxon>Chromadorea</taxon>
        <taxon>Rhabditida</taxon>
        <taxon>Spirurina</taxon>
        <taxon>Ascaridomorpha</taxon>
        <taxon>Ascaridoidea</taxon>
        <taxon>Anisakidae</taxon>
        <taxon>Anisakis</taxon>
        <taxon>Anisakis simplex complex</taxon>
    </lineage>
</organism>
<accession>A0A0M3JG83</accession>
<reference evidence="1 2" key="2">
    <citation type="submission" date="2018-11" db="EMBL/GenBank/DDBJ databases">
        <authorList>
            <consortium name="Pathogen Informatics"/>
        </authorList>
    </citation>
    <scope>NUCLEOTIDE SEQUENCE [LARGE SCALE GENOMIC DNA]</scope>
</reference>
<name>A0A0M3JG83_ANISI</name>
<dbReference type="OrthoDB" id="8188861at2759"/>
<dbReference type="Gene3D" id="2.30.30.140">
    <property type="match status" value="1"/>
</dbReference>
<proteinExistence type="predicted"/>
<dbReference type="EMBL" id="UYRR01013899">
    <property type="protein sequence ID" value="VDK26992.1"/>
    <property type="molecule type" value="Genomic_DNA"/>
</dbReference>